<evidence type="ECO:0000313" key="1">
    <source>
        <dbReference type="EMBL" id="MCI4380985.1"/>
    </source>
</evidence>
<keyword evidence="2" id="KW-1185">Reference proteome</keyword>
<reference evidence="1 2" key="1">
    <citation type="journal article" date="2022" name="bioRxiv">
        <title>An ancient truncated duplication of the anti-Mullerian hormone receptor type 2 gene is a potential conserved master sex determinant in the Pangasiidae catfish family.</title>
        <authorList>
            <person name="Wen M."/>
            <person name="Pan Q."/>
            <person name="Jouanno E."/>
            <person name="Montfort J."/>
            <person name="Zahm M."/>
            <person name="Cabau C."/>
            <person name="Klopp C."/>
            <person name="Iampietro C."/>
            <person name="Roques C."/>
            <person name="Bouchez O."/>
            <person name="Castinel A."/>
            <person name="Donnadieu C."/>
            <person name="Parrinello H."/>
            <person name="Poncet C."/>
            <person name="Belmonte E."/>
            <person name="Gautier V."/>
            <person name="Avarre J.-C."/>
            <person name="Dugue R."/>
            <person name="Gustiano R."/>
            <person name="Ha T.T.T."/>
            <person name="Campet M."/>
            <person name="Sriphairoj K."/>
            <person name="Ribolli J."/>
            <person name="de Almeida F.L."/>
            <person name="Desvignes T."/>
            <person name="Postlethwait J.H."/>
            <person name="Bucao C.F."/>
            <person name="Robinson-Rechavi M."/>
            <person name="Bobe J."/>
            <person name="Herpin A."/>
            <person name="Guiguen Y."/>
        </authorList>
    </citation>
    <scope>NUCLEOTIDE SEQUENCE [LARGE SCALE GENOMIC DNA]</scope>
    <source>
        <strain evidence="1">YG-Dec2019</strain>
    </source>
</reference>
<gene>
    <name evidence="1" type="ORF">PGIGA_G00246280</name>
</gene>
<protein>
    <submittedName>
        <fullName evidence="1">Uncharacterized protein</fullName>
    </submittedName>
</protein>
<dbReference type="Proteomes" id="UP000829447">
    <property type="component" value="Linkage Group LG8"/>
</dbReference>
<dbReference type="EMBL" id="CM040461">
    <property type="protein sequence ID" value="MCI4380985.1"/>
    <property type="molecule type" value="Genomic_DNA"/>
</dbReference>
<organism evidence="1 2">
    <name type="scientific">Pangasianodon gigas</name>
    <name type="common">Mekong giant catfish</name>
    <name type="synonym">Pangasius gigas</name>
    <dbReference type="NCBI Taxonomy" id="30993"/>
    <lineage>
        <taxon>Eukaryota</taxon>
        <taxon>Metazoa</taxon>
        <taxon>Chordata</taxon>
        <taxon>Craniata</taxon>
        <taxon>Vertebrata</taxon>
        <taxon>Euteleostomi</taxon>
        <taxon>Actinopterygii</taxon>
        <taxon>Neopterygii</taxon>
        <taxon>Teleostei</taxon>
        <taxon>Ostariophysi</taxon>
        <taxon>Siluriformes</taxon>
        <taxon>Pangasiidae</taxon>
        <taxon>Pangasianodon</taxon>
    </lineage>
</organism>
<name>A0ACC5WRS1_PANGG</name>
<sequence length="127" mass="14493">MILACSASRYEQDVFWRHENTKSVYDIIEGKEDCHEQDQEFRGRVEGFPSEFTKGNYSIKLSDVKPTDRGIYTCQIPDSSPLHVELKIKERRVSDSTTGLKNSAIMRRAGDVSLCLLGYILLRSFAV</sequence>
<comment type="caution">
    <text evidence="1">The sequence shown here is derived from an EMBL/GenBank/DDBJ whole genome shotgun (WGS) entry which is preliminary data.</text>
</comment>
<accession>A0ACC5WRS1</accession>
<evidence type="ECO:0000313" key="2">
    <source>
        <dbReference type="Proteomes" id="UP000829447"/>
    </source>
</evidence>
<proteinExistence type="predicted"/>